<dbReference type="InterPro" id="IPR036162">
    <property type="entry name" value="Resolvase-like_N_sf"/>
</dbReference>
<sequence>ALAASEKGDFKVFSDTDSGLNTSHKGLSRMLDWIEQDQVKTVFITHKDRLSRFGFEFIERLCKEHGTEIVILESREDKNAQEELAEDLMSLIASFSGRIHGLRSSRRKELALQAENMIEGKGGFDHE</sequence>
<dbReference type="Pfam" id="PF00239">
    <property type="entry name" value="Resolvase"/>
    <property type="match status" value="1"/>
</dbReference>
<reference evidence="4 5" key="1">
    <citation type="submission" date="2016-11" db="EMBL/GenBank/DDBJ databases">
        <title>Description of two novel members of the family Erysipelotrichaceae: Ileibacterium lipovorans gen. nov., sp. nov. and Dubosiella newyorkensis, gen. nov., sp. nov.</title>
        <authorList>
            <person name="Cox L.M."/>
            <person name="Sohn J."/>
            <person name="Tyrrell K.L."/>
            <person name="Citron D.M."/>
            <person name="Lawson P.A."/>
            <person name="Patel N.B."/>
            <person name="Iizumi T."/>
            <person name="Perez-Perez G.I."/>
            <person name="Goldstein E.J."/>
            <person name="Blaser M.J."/>
        </authorList>
    </citation>
    <scope>NUCLEOTIDE SEQUENCE [LARGE SCALE GENOMIC DNA]</scope>
    <source>
        <strain evidence="4 5">NYU-BL-A3</strain>
    </source>
</reference>
<dbReference type="EMBL" id="MPJW01000006">
    <property type="protein sequence ID" value="OLU43402.1"/>
    <property type="molecule type" value="Genomic_DNA"/>
</dbReference>
<keyword evidence="5" id="KW-1185">Reference proteome</keyword>
<dbReference type="GO" id="GO:0000150">
    <property type="term" value="F:DNA strand exchange activity"/>
    <property type="evidence" value="ECO:0007669"/>
    <property type="project" value="InterPro"/>
</dbReference>
<dbReference type="InterPro" id="IPR048046">
    <property type="entry name" value="Transpos_IS607"/>
</dbReference>
<protein>
    <recommendedName>
        <fullName evidence="3">Resolvase/invertase-type recombinase catalytic domain-containing protein</fullName>
    </recommendedName>
</protein>
<feature type="domain" description="Resolvase/invertase-type recombinase catalytic" evidence="3">
    <location>
        <begin position="1"/>
        <end position="117"/>
    </location>
</feature>
<dbReference type="InterPro" id="IPR006119">
    <property type="entry name" value="Resolv_N"/>
</dbReference>
<comment type="caution">
    <text evidence="4">The sequence shown here is derived from an EMBL/GenBank/DDBJ whole genome shotgun (WGS) entry which is preliminary data.</text>
</comment>
<dbReference type="GO" id="GO:0003677">
    <property type="term" value="F:DNA binding"/>
    <property type="evidence" value="ECO:0007669"/>
    <property type="project" value="UniProtKB-KW"/>
</dbReference>
<evidence type="ECO:0000256" key="1">
    <source>
        <dbReference type="ARBA" id="ARBA00023125"/>
    </source>
</evidence>
<dbReference type="GeneID" id="82201651"/>
<keyword evidence="2" id="KW-0233">DNA recombination</keyword>
<dbReference type="Proteomes" id="UP000186341">
    <property type="component" value="Unassembled WGS sequence"/>
</dbReference>
<evidence type="ECO:0000256" key="2">
    <source>
        <dbReference type="ARBA" id="ARBA00023172"/>
    </source>
</evidence>
<dbReference type="OrthoDB" id="5319803at2"/>
<dbReference type="AlphaFoldDB" id="A0A1U7NJE2"/>
<dbReference type="PANTHER" id="PTHR30461">
    <property type="entry name" value="DNA-INVERTASE FROM LAMBDOID PROPHAGE"/>
    <property type="match status" value="1"/>
</dbReference>
<dbReference type="NCBIfam" id="NF033518">
    <property type="entry name" value="transpos_IS607"/>
    <property type="match status" value="1"/>
</dbReference>
<keyword evidence="1" id="KW-0238">DNA-binding</keyword>
<dbReference type="SUPFAM" id="SSF53041">
    <property type="entry name" value="Resolvase-like"/>
    <property type="match status" value="1"/>
</dbReference>
<feature type="non-terminal residue" evidence="4">
    <location>
        <position position="1"/>
    </location>
</feature>
<proteinExistence type="predicted"/>
<dbReference type="InterPro" id="IPR050639">
    <property type="entry name" value="SSR_resolvase"/>
</dbReference>
<gene>
    <name evidence="4" type="ORF">BO222_00085</name>
</gene>
<accession>A0A1U7NJE2</accession>
<evidence type="ECO:0000313" key="4">
    <source>
        <dbReference type="EMBL" id="OLU43402.1"/>
    </source>
</evidence>
<dbReference type="SMART" id="SM00857">
    <property type="entry name" value="Resolvase"/>
    <property type="match status" value="1"/>
</dbReference>
<dbReference type="Gene3D" id="3.40.50.1390">
    <property type="entry name" value="Resolvase, N-terminal catalytic domain"/>
    <property type="match status" value="1"/>
</dbReference>
<evidence type="ECO:0000313" key="5">
    <source>
        <dbReference type="Proteomes" id="UP000186341"/>
    </source>
</evidence>
<name>A0A1U7NJE2_9FIRM</name>
<organism evidence="4 5">
    <name type="scientific">Ileibacterium valens</name>
    <dbReference type="NCBI Taxonomy" id="1862668"/>
    <lineage>
        <taxon>Bacteria</taxon>
        <taxon>Bacillati</taxon>
        <taxon>Bacillota</taxon>
        <taxon>Erysipelotrichia</taxon>
        <taxon>Erysipelotrichales</taxon>
        <taxon>Erysipelotrichaceae</taxon>
        <taxon>Ileibacterium</taxon>
    </lineage>
</organism>
<evidence type="ECO:0000259" key="3">
    <source>
        <dbReference type="SMART" id="SM00857"/>
    </source>
</evidence>
<dbReference type="Gene3D" id="1.10.287.2170">
    <property type="match status" value="1"/>
</dbReference>
<dbReference type="PANTHER" id="PTHR30461:SF2">
    <property type="entry name" value="SERINE RECOMBINASE PINE-RELATED"/>
    <property type="match status" value="1"/>
</dbReference>
<dbReference type="RefSeq" id="WP_143356859.1">
    <property type="nucleotide sequence ID" value="NZ_MPJW01000006.1"/>
</dbReference>